<evidence type="ECO:0000256" key="1">
    <source>
        <dbReference type="ARBA" id="ARBA00004141"/>
    </source>
</evidence>
<feature type="transmembrane region" description="Helical" evidence="6">
    <location>
        <begin position="875"/>
        <end position="896"/>
    </location>
</feature>
<feature type="transmembrane region" description="Helical" evidence="6">
    <location>
        <begin position="710"/>
        <end position="729"/>
    </location>
</feature>
<dbReference type="PANTHER" id="PTHR23507">
    <property type="entry name" value="ZGC:174356"/>
    <property type="match status" value="1"/>
</dbReference>
<feature type="transmembrane region" description="Helical" evidence="6">
    <location>
        <begin position="741"/>
        <end position="764"/>
    </location>
</feature>
<evidence type="ECO:0000256" key="6">
    <source>
        <dbReference type="SAM" id="Phobius"/>
    </source>
</evidence>
<evidence type="ECO:0000313" key="7">
    <source>
        <dbReference type="EMBL" id="KAJ3481700.1"/>
    </source>
</evidence>
<feature type="transmembrane region" description="Helical" evidence="6">
    <location>
        <begin position="426"/>
        <end position="444"/>
    </location>
</feature>
<keyword evidence="2 6" id="KW-0812">Transmembrane</keyword>
<name>A0AAD5UZC7_9APHY</name>
<feature type="transmembrane region" description="Helical" evidence="6">
    <location>
        <begin position="127"/>
        <end position="148"/>
    </location>
</feature>
<evidence type="ECO:0000256" key="2">
    <source>
        <dbReference type="ARBA" id="ARBA00022692"/>
    </source>
</evidence>
<dbReference type="InterPro" id="IPR036259">
    <property type="entry name" value="MFS_trans_sf"/>
</dbReference>
<proteinExistence type="predicted"/>
<feature type="transmembrane region" description="Helical" evidence="6">
    <location>
        <begin position="329"/>
        <end position="348"/>
    </location>
</feature>
<keyword evidence="4 6" id="KW-0472">Membrane</keyword>
<evidence type="ECO:0000313" key="8">
    <source>
        <dbReference type="Proteomes" id="UP001212997"/>
    </source>
</evidence>
<feature type="transmembrane region" description="Helical" evidence="6">
    <location>
        <begin position="801"/>
        <end position="819"/>
    </location>
</feature>
<feature type="region of interest" description="Disordered" evidence="5">
    <location>
        <begin position="281"/>
        <end position="319"/>
    </location>
</feature>
<feature type="transmembrane region" description="Helical" evidence="6">
    <location>
        <begin position="388"/>
        <end position="406"/>
    </location>
</feature>
<evidence type="ECO:0000256" key="5">
    <source>
        <dbReference type="SAM" id="MobiDB-lite"/>
    </source>
</evidence>
<evidence type="ECO:0000256" key="4">
    <source>
        <dbReference type="ARBA" id="ARBA00023136"/>
    </source>
</evidence>
<sequence length="1120" mass="123883">MIRNTTLMCIVVANILAILVSGLYAHELDAGNRKKAMSCAASIQLLGSIWGTFALSIKSLHHIPSVMIISLLQGLGGGGIILNAATLVLAADTSPTSWRSFDFALILVAHTVFNLPFYPAVERTTALTSLLVVQACWIIYLSYLALFLREVPRLNDISVDQSGDAGENDPHSENPEIRAVSRTLPSIWKAAVGPVKLFFLNGTQTLAWIGVVVVAMSVAEHLFWQYALHSSDKHNEELAYYYVFIVFTMIEREGSLLLVLPISVVLYRYFRRVRRAPAPMGSVVPRPQTPTERTPLLSEIGQSPSTEASASTEPSPMERPVPLSISQDLSIARFFFVVIILGSLVMFQSTTPYILLYGYQLYTLGSPFRACILSLVSQAVDRSQLGRVLTMLVILGSLSSPTLTPYYLQVVLRRFSDSIERASDQIGFACICTFIICGGIIFLIRPTRFIVFDPLSSRKGSEANWPVLIKCQTSEAAELEERLDSSEERRGTQAYRSMSRLSDATLGKTSEVQTQSLGSNSPSRTYVECHGTGQSDVGLAQNYETGKLSNTTLYPGDRYLRDSYQASTPDRQLGYRKMAEHWGSPNTSRCWPNLPHVETVVKSGFALPSEVDFYVLCQTEEVSPMPKDLAYGFTTSSVIGFISLIECEHLSSYNAAKVPETVWQHGPPRALGADIPSGSAFMCIVVPNILAILISGLYANELEAGNRKKAMGYAAILQLLSSIWGTFALSIKTLHVPSAMIILLLQGLGGGGVILTAAVLILIADTSPRSWRSFNFALFLVAHTVSLLYSTMKSLTALKSLHVAQACWVIYLAYLALFLRQDPRPTVIHVAQSGNAREDDALSETSETRPVSWTLQSIREAAEEPAKLFFGTQTLAWIGVVVFAMSLAEGLFWHYAMHSAEKHDDIPWYTLVFELYTLGERQVSLLLVLPIFVLLYRLFNQLKHALREFVLRRRPQTPNERTPLLSETGQSPSTESSATAGQSSPTERIVPLSISQDLFIARFCFVIIILGSLVMFWSTTADILFYGYLTYSLGPPFRACIQSLVSQAVDRSQLGRVFTMLVIIESLGSVTLTPFHLRLVLGRFRVFIEAAGDQIAIFCILNERLNQVRPRTRDDIELKG</sequence>
<gene>
    <name evidence="7" type="ORF">NLI96_g7484</name>
</gene>
<evidence type="ECO:0000256" key="3">
    <source>
        <dbReference type="ARBA" id="ARBA00022989"/>
    </source>
</evidence>
<accession>A0AAD5UZC7</accession>
<dbReference type="Proteomes" id="UP001212997">
    <property type="component" value="Unassembled WGS sequence"/>
</dbReference>
<dbReference type="EMBL" id="JANAWD010000308">
    <property type="protein sequence ID" value="KAJ3481700.1"/>
    <property type="molecule type" value="Genomic_DNA"/>
</dbReference>
<feature type="transmembrane region" description="Helical" evidence="6">
    <location>
        <begin position="776"/>
        <end position="795"/>
    </location>
</feature>
<feature type="transmembrane region" description="Helical" evidence="6">
    <location>
        <begin position="678"/>
        <end position="698"/>
    </location>
</feature>
<comment type="subcellular location">
    <subcellularLocation>
        <location evidence="1">Membrane</location>
        <topology evidence="1">Multi-pass membrane protein</topology>
    </subcellularLocation>
</comment>
<dbReference type="PANTHER" id="PTHR23507:SF1">
    <property type="entry name" value="FI18259P1-RELATED"/>
    <property type="match status" value="1"/>
</dbReference>
<feature type="transmembrane region" description="Helical" evidence="6">
    <location>
        <begin position="63"/>
        <end position="91"/>
    </location>
</feature>
<feature type="transmembrane region" description="Helical" evidence="6">
    <location>
        <begin position="998"/>
        <end position="1017"/>
    </location>
</feature>
<feature type="region of interest" description="Disordered" evidence="5">
    <location>
        <begin position="958"/>
        <end position="984"/>
    </location>
</feature>
<dbReference type="Gene3D" id="1.20.1250.20">
    <property type="entry name" value="MFS general substrate transporter like domains"/>
    <property type="match status" value="2"/>
</dbReference>
<comment type="caution">
    <text evidence="7">The sequence shown here is derived from an EMBL/GenBank/DDBJ whole genome shotgun (WGS) entry which is preliminary data.</text>
</comment>
<organism evidence="7 8">
    <name type="scientific">Meripilus lineatus</name>
    <dbReference type="NCBI Taxonomy" id="2056292"/>
    <lineage>
        <taxon>Eukaryota</taxon>
        <taxon>Fungi</taxon>
        <taxon>Dikarya</taxon>
        <taxon>Basidiomycota</taxon>
        <taxon>Agaricomycotina</taxon>
        <taxon>Agaricomycetes</taxon>
        <taxon>Polyporales</taxon>
        <taxon>Meripilaceae</taxon>
        <taxon>Meripilus</taxon>
    </lineage>
</organism>
<dbReference type="GO" id="GO:0022857">
    <property type="term" value="F:transmembrane transporter activity"/>
    <property type="evidence" value="ECO:0007669"/>
    <property type="project" value="TreeGrafter"/>
</dbReference>
<feature type="transmembrane region" description="Helical" evidence="6">
    <location>
        <begin position="206"/>
        <end position="227"/>
    </location>
</feature>
<reference evidence="7" key="1">
    <citation type="submission" date="2022-07" db="EMBL/GenBank/DDBJ databases">
        <title>Genome Sequence of Physisporinus lineatus.</title>
        <authorList>
            <person name="Buettner E."/>
        </authorList>
    </citation>
    <scope>NUCLEOTIDE SEQUENCE</scope>
    <source>
        <strain evidence="7">VT162</strain>
    </source>
</reference>
<feature type="compositionally biased region" description="Polar residues" evidence="5">
    <location>
        <begin position="300"/>
        <end position="314"/>
    </location>
</feature>
<keyword evidence="8" id="KW-1185">Reference proteome</keyword>
<dbReference type="AlphaFoldDB" id="A0AAD5UZC7"/>
<feature type="transmembrane region" description="Helical" evidence="6">
    <location>
        <begin position="922"/>
        <end position="939"/>
    </location>
</feature>
<keyword evidence="3 6" id="KW-1133">Transmembrane helix</keyword>
<feature type="transmembrane region" description="Helical" evidence="6">
    <location>
        <begin position="1057"/>
        <end position="1077"/>
    </location>
</feature>
<dbReference type="GO" id="GO:0016020">
    <property type="term" value="C:membrane"/>
    <property type="evidence" value="ECO:0007669"/>
    <property type="project" value="UniProtKB-SubCell"/>
</dbReference>
<protein>
    <submittedName>
        <fullName evidence="7">Uncharacterized protein</fullName>
    </submittedName>
</protein>
<feature type="transmembrane region" description="Helical" evidence="6">
    <location>
        <begin position="37"/>
        <end position="57"/>
    </location>
</feature>
<feature type="transmembrane region" description="Helical" evidence="6">
    <location>
        <begin position="6"/>
        <end position="25"/>
    </location>
</feature>
<feature type="transmembrane region" description="Helical" evidence="6">
    <location>
        <begin position="239"/>
        <end position="267"/>
    </location>
</feature>
<dbReference type="SUPFAM" id="SSF103473">
    <property type="entry name" value="MFS general substrate transporter"/>
    <property type="match status" value="2"/>
</dbReference>